<organism evidence="2 3">
    <name type="scientific">Bacillus phage G</name>
    <dbReference type="NCBI Taxonomy" id="2884420"/>
    <lineage>
        <taxon>Viruses</taxon>
        <taxon>Duplodnaviria</taxon>
        <taxon>Heunggongvirae</taxon>
        <taxon>Uroviricota</taxon>
        <taxon>Caudoviricetes</taxon>
        <taxon>Donellivirus</taxon>
        <taxon>Donellivirus gee</taxon>
    </lineage>
</organism>
<dbReference type="EMBL" id="JN638751">
    <property type="protein sequence ID" value="AEO93788.1"/>
    <property type="molecule type" value="Genomic_DNA"/>
</dbReference>
<dbReference type="Proteomes" id="UP000009273">
    <property type="component" value="Segment"/>
</dbReference>
<evidence type="ECO:0000313" key="2">
    <source>
        <dbReference type="EMBL" id="AEO93788.1"/>
    </source>
</evidence>
<accession>G3MAS1</accession>
<dbReference type="OrthoDB" id="9557at10239"/>
<proteinExistence type="predicted"/>
<evidence type="ECO:0000313" key="3">
    <source>
        <dbReference type="Proteomes" id="UP000009273"/>
    </source>
</evidence>
<dbReference type="GeneID" id="18563744"/>
<keyword evidence="3" id="KW-1185">Reference proteome</keyword>
<dbReference type="KEGG" id="vg:18563744"/>
<gene>
    <name evidence="2" type="primary">530</name>
    <name evidence="2" type="ORF">G_530</name>
</gene>
<feature type="region of interest" description="Disordered" evidence="1">
    <location>
        <begin position="205"/>
        <end position="231"/>
    </location>
</feature>
<protein>
    <submittedName>
        <fullName evidence="2">Gp530</fullName>
    </submittedName>
</protein>
<sequence>MGIRKMSIQEGLNELKVLESRITKLLAERNTYVSVVIGDRSVRGYENNAAFEKKAKAKFDSIAALIERRTVVKNAIIKKNAEVQVEINGKTMTLAEAINYKTFIEEKKRFLSQLVSQYNTAMNQLENEEYSYKEKLDKHVETMVGSDRKDKMKENEEVIKFFKESNEPKLIDPVGLKDVIDKLTEEIEGFEAKVDFELTRANITNDIEFEDPTVEDPKPKSSDSDLPGSYQ</sequence>
<dbReference type="RefSeq" id="YP_009015833.1">
    <property type="nucleotide sequence ID" value="NC_023719.1"/>
</dbReference>
<name>G3MAS1_9CAUD</name>
<reference evidence="2 3" key="1">
    <citation type="submission" date="2011-09" db="EMBL/GenBank/DDBJ databases">
        <authorList>
            <person name="Pope W.H."/>
            <person name="Pedulla M.L."/>
            <person name="Ford M.E."/>
            <person name="Peebles C.L."/>
            <person name="Hatfull G.H."/>
            <person name="Hendrix R.W."/>
        </authorList>
    </citation>
    <scope>NUCLEOTIDE SEQUENCE [LARGE SCALE GENOMIC DNA]</scope>
    <source>
        <strain evidence="2">G</strain>
    </source>
</reference>
<evidence type="ECO:0000256" key="1">
    <source>
        <dbReference type="SAM" id="MobiDB-lite"/>
    </source>
</evidence>